<comment type="cofactor">
    <cofactor evidence="1">
        <name>a divalent metal cation</name>
        <dbReference type="ChEBI" id="CHEBI:60240"/>
    </cofactor>
</comment>
<evidence type="ECO:0000256" key="11">
    <source>
        <dbReference type="ARBA" id="ARBA00022801"/>
    </source>
</evidence>
<reference evidence="25 26" key="1">
    <citation type="submission" date="2019-01" db="EMBL/GenBank/DDBJ databases">
        <authorList>
            <person name="Sayadi A."/>
        </authorList>
    </citation>
    <scope>NUCLEOTIDE SEQUENCE [LARGE SCALE GENOMIC DNA]</scope>
</reference>
<dbReference type="InterPro" id="IPR023696">
    <property type="entry name" value="Ureohydrolase_dom_sf"/>
</dbReference>
<keyword evidence="7" id="KW-0158">Chromosome</keyword>
<dbReference type="OrthoDB" id="73273at2759"/>
<evidence type="ECO:0000256" key="10">
    <source>
        <dbReference type="ARBA" id="ARBA00022723"/>
    </source>
</evidence>
<evidence type="ECO:0000256" key="23">
    <source>
        <dbReference type="PIRSR" id="PIRSR037913-3"/>
    </source>
</evidence>
<feature type="binding site" evidence="23">
    <location>
        <position position="172"/>
    </location>
    <ligand>
        <name>a divalent metal cation</name>
        <dbReference type="ChEBI" id="CHEBI:60240"/>
    </ligand>
</feature>
<evidence type="ECO:0000259" key="24">
    <source>
        <dbReference type="Pfam" id="PF00850"/>
    </source>
</evidence>
<evidence type="ECO:0000256" key="3">
    <source>
        <dbReference type="ARBA" id="ARBA00004286"/>
    </source>
</evidence>
<dbReference type="InterPro" id="IPR037138">
    <property type="entry name" value="His_deacetylse_dom_sf"/>
</dbReference>
<dbReference type="Proteomes" id="UP000410492">
    <property type="component" value="Unassembled WGS sequence"/>
</dbReference>
<accession>A0A653C0Q4</accession>
<evidence type="ECO:0000313" key="25">
    <source>
        <dbReference type="EMBL" id="VEN41454.1"/>
    </source>
</evidence>
<dbReference type="AlphaFoldDB" id="A0A653C0Q4"/>
<name>A0A653C0Q4_CALMS</name>
<evidence type="ECO:0000256" key="7">
    <source>
        <dbReference type="ARBA" id="ARBA00022454"/>
    </source>
</evidence>
<keyword evidence="10 23" id="KW-0479">Metal-binding</keyword>
<dbReference type="PRINTS" id="PR01271">
    <property type="entry name" value="HISDACETLASE"/>
</dbReference>
<evidence type="ECO:0000256" key="1">
    <source>
        <dbReference type="ARBA" id="ARBA00001968"/>
    </source>
</evidence>
<comment type="catalytic activity">
    <reaction evidence="19">
        <text>N(6)-acetyl-L-lysyl-[protein] + H2O = L-lysyl-[protein] + acetate</text>
        <dbReference type="Rhea" id="RHEA:58108"/>
        <dbReference type="Rhea" id="RHEA-COMP:9752"/>
        <dbReference type="Rhea" id="RHEA-COMP:10731"/>
        <dbReference type="ChEBI" id="CHEBI:15377"/>
        <dbReference type="ChEBI" id="CHEBI:29969"/>
        <dbReference type="ChEBI" id="CHEBI:30089"/>
        <dbReference type="ChEBI" id="CHEBI:61930"/>
    </reaction>
    <physiologicalReaction direction="left-to-right" evidence="19">
        <dbReference type="Rhea" id="RHEA:58109"/>
    </physiologicalReaction>
</comment>
<keyword evidence="14" id="KW-0804">Transcription</keyword>
<evidence type="ECO:0000256" key="18">
    <source>
        <dbReference type="ARBA" id="ARBA00042783"/>
    </source>
</evidence>
<organism evidence="25 26">
    <name type="scientific">Callosobruchus maculatus</name>
    <name type="common">Southern cowpea weevil</name>
    <name type="synonym">Pulse bruchid</name>
    <dbReference type="NCBI Taxonomy" id="64391"/>
    <lineage>
        <taxon>Eukaryota</taxon>
        <taxon>Metazoa</taxon>
        <taxon>Ecdysozoa</taxon>
        <taxon>Arthropoda</taxon>
        <taxon>Hexapoda</taxon>
        <taxon>Insecta</taxon>
        <taxon>Pterygota</taxon>
        <taxon>Neoptera</taxon>
        <taxon>Endopterygota</taxon>
        <taxon>Coleoptera</taxon>
        <taxon>Polyphaga</taxon>
        <taxon>Cucujiformia</taxon>
        <taxon>Chrysomeloidea</taxon>
        <taxon>Chrysomelidae</taxon>
        <taxon>Bruchinae</taxon>
        <taxon>Bruchini</taxon>
        <taxon>Callosobruchus</taxon>
    </lineage>
</organism>
<keyword evidence="12" id="KW-0156">Chromatin regulator</keyword>
<evidence type="ECO:0000256" key="20">
    <source>
        <dbReference type="ARBA" id="ARBA00049193"/>
    </source>
</evidence>
<evidence type="ECO:0000256" key="22">
    <source>
        <dbReference type="PIRSR" id="PIRSR037913-1"/>
    </source>
</evidence>
<sequence>MNINRIIYIYKKSLVQECNRLPGMPKRASMVQDLINSYNLLLDDRFLVVQSADATDNELKSFHSTAYIEYLKNVGKTDSGATEDPEYFGLTDECPVLPNNDVLVKIIAGGSISAAKLLVAKKCNIAINWFGGWHHAQRDSAEGFCYVNDVVLAIQILRKSFERILYVDLDIHHGNGVQNAFEYSNKILTLSFHQKTAGFYPGTGGLEDIGCGEGKYYSVNVPFLEGIGHENYTKVFKEVFKCVLASFPAKAIVVQCGADGLNGDPIGRCNLTLETYGDCVKEILKCDLPTLFLGGGGYNFANASRLWTYLTAVIANIHLDNDIPDESEVCINGKSIFSFIILGKVFSRIWSII</sequence>
<dbReference type="EMBL" id="CAACVG010006755">
    <property type="protein sequence ID" value="VEN41454.1"/>
    <property type="molecule type" value="Genomic_DNA"/>
</dbReference>
<evidence type="ECO:0000256" key="21">
    <source>
        <dbReference type="ARBA" id="ARBA00049416"/>
    </source>
</evidence>
<keyword evidence="11" id="KW-0378">Hydrolase</keyword>
<feature type="binding site" evidence="23">
    <location>
        <position position="170"/>
    </location>
    <ligand>
        <name>a divalent metal cation</name>
        <dbReference type="ChEBI" id="CHEBI:60240"/>
    </ligand>
</feature>
<feature type="domain" description="Histone deacetylase" evidence="24">
    <location>
        <begin position="24"/>
        <end position="313"/>
    </location>
</feature>
<dbReference type="GO" id="GO:0005694">
    <property type="term" value="C:chromosome"/>
    <property type="evidence" value="ECO:0007669"/>
    <property type="project" value="UniProtKB-SubCell"/>
</dbReference>
<feature type="active site" description="Proton acceptor" evidence="22">
    <location>
        <position position="135"/>
    </location>
</feature>
<comment type="subcellular location">
    <subcellularLocation>
        <location evidence="3">Chromosome</location>
    </subcellularLocation>
    <subcellularLocation>
        <location evidence="4">Cytoplasm</location>
    </subcellularLocation>
    <subcellularLocation>
        <location evidence="2">Nucleus</location>
    </subcellularLocation>
</comment>
<dbReference type="InterPro" id="IPR003084">
    <property type="entry name" value="HDAC_I/II"/>
</dbReference>
<dbReference type="GO" id="GO:0046872">
    <property type="term" value="F:metal ion binding"/>
    <property type="evidence" value="ECO:0007669"/>
    <property type="project" value="UniProtKB-KW"/>
</dbReference>
<evidence type="ECO:0000256" key="16">
    <source>
        <dbReference type="ARBA" id="ARBA00040347"/>
    </source>
</evidence>
<evidence type="ECO:0000256" key="17">
    <source>
        <dbReference type="ARBA" id="ARBA00041964"/>
    </source>
</evidence>
<keyword evidence="9" id="KW-0678">Repressor</keyword>
<dbReference type="GO" id="GO:0005737">
    <property type="term" value="C:cytoplasm"/>
    <property type="evidence" value="ECO:0007669"/>
    <property type="project" value="UniProtKB-SubCell"/>
</dbReference>
<dbReference type="GO" id="GO:0141221">
    <property type="term" value="F:histone deacetylase activity, hydrolytic mechanism"/>
    <property type="evidence" value="ECO:0007669"/>
    <property type="project" value="UniProtKB-EC"/>
</dbReference>
<keyword evidence="8" id="KW-0963">Cytoplasm</keyword>
<evidence type="ECO:0000256" key="4">
    <source>
        <dbReference type="ARBA" id="ARBA00004496"/>
    </source>
</evidence>
<feature type="binding site" evidence="23">
    <location>
        <position position="259"/>
    </location>
    <ligand>
        <name>a divalent metal cation</name>
        <dbReference type="ChEBI" id="CHEBI:60240"/>
    </ligand>
</feature>
<dbReference type="PRINTS" id="PR01270">
    <property type="entry name" value="HDASUPER"/>
</dbReference>
<dbReference type="InterPro" id="IPR000286">
    <property type="entry name" value="HDACs"/>
</dbReference>
<evidence type="ECO:0000256" key="6">
    <source>
        <dbReference type="ARBA" id="ARBA00012111"/>
    </source>
</evidence>
<evidence type="ECO:0000256" key="2">
    <source>
        <dbReference type="ARBA" id="ARBA00004123"/>
    </source>
</evidence>
<gene>
    <name evidence="25" type="ORF">CALMAC_LOCUS5266</name>
</gene>
<evidence type="ECO:0000313" key="26">
    <source>
        <dbReference type="Proteomes" id="UP000410492"/>
    </source>
</evidence>
<dbReference type="InterPro" id="IPR023801">
    <property type="entry name" value="His_deacetylse_dom"/>
</dbReference>
<dbReference type="Gene3D" id="3.40.800.20">
    <property type="entry name" value="Histone deacetylase domain"/>
    <property type="match status" value="1"/>
</dbReference>
<dbReference type="GO" id="GO:0005634">
    <property type="term" value="C:nucleus"/>
    <property type="evidence" value="ECO:0007669"/>
    <property type="project" value="UniProtKB-SubCell"/>
</dbReference>
<comment type="catalytic activity">
    <reaction evidence="20">
        <text>N(6)-(2E)-butenoyl-L-lysyl-[protein] + H2O = (2E)-2-butenoate + L-lysyl-[protein]</text>
        <dbReference type="Rhea" id="RHEA:69172"/>
        <dbReference type="Rhea" id="RHEA-COMP:9752"/>
        <dbReference type="Rhea" id="RHEA-COMP:13707"/>
        <dbReference type="ChEBI" id="CHEBI:15377"/>
        <dbReference type="ChEBI" id="CHEBI:29969"/>
        <dbReference type="ChEBI" id="CHEBI:35899"/>
        <dbReference type="ChEBI" id="CHEBI:137954"/>
    </reaction>
    <physiologicalReaction direction="left-to-right" evidence="20">
        <dbReference type="Rhea" id="RHEA:69173"/>
    </physiologicalReaction>
</comment>
<keyword evidence="13" id="KW-0805">Transcription regulation</keyword>
<comment type="catalytic activity">
    <reaction evidence="21">
        <text>N(6)-acetyl-L-lysyl-[histone] + H2O = L-lysyl-[histone] + acetate</text>
        <dbReference type="Rhea" id="RHEA:58196"/>
        <dbReference type="Rhea" id="RHEA-COMP:9845"/>
        <dbReference type="Rhea" id="RHEA-COMP:11338"/>
        <dbReference type="ChEBI" id="CHEBI:15377"/>
        <dbReference type="ChEBI" id="CHEBI:29969"/>
        <dbReference type="ChEBI" id="CHEBI:30089"/>
        <dbReference type="ChEBI" id="CHEBI:61930"/>
        <dbReference type="EC" id="3.5.1.98"/>
    </reaction>
    <physiologicalReaction direction="left-to-right" evidence="21">
        <dbReference type="Rhea" id="RHEA:58197"/>
    </physiologicalReaction>
</comment>
<evidence type="ECO:0000256" key="12">
    <source>
        <dbReference type="ARBA" id="ARBA00022853"/>
    </source>
</evidence>
<evidence type="ECO:0000256" key="9">
    <source>
        <dbReference type="ARBA" id="ARBA00022491"/>
    </source>
</evidence>
<dbReference type="GO" id="GO:0031507">
    <property type="term" value="P:heterochromatin formation"/>
    <property type="evidence" value="ECO:0007669"/>
    <property type="project" value="TreeGrafter"/>
</dbReference>
<evidence type="ECO:0000256" key="8">
    <source>
        <dbReference type="ARBA" id="ARBA00022490"/>
    </source>
</evidence>
<dbReference type="PANTHER" id="PTHR10625">
    <property type="entry name" value="HISTONE DEACETYLASE HDAC1-RELATED"/>
    <property type="match status" value="1"/>
</dbReference>
<keyword evidence="26" id="KW-1185">Reference proteome</keyword>
<evidence type="ECO:0000256" key="5">
    <source>
        <dbReference type="ARBA" id="ARBA00006457"/>
    </source>
</evidence>
<evidence type="ECO:0000256" key="14">
    <source>
        <dbReference type="ARBA" id="ARBA00023163"/>
    </source>
</evidence>
<dbReference type="SUPFAM" id="SSF52768">
    <property type="entry name" value="Arginase/deacetylase"/>
    <property type="match status" value="1"/>
</dbReference>
<dbReference type="EC" id="3.5.1.98" evidence="6"/>
<evidence type="ECO:0000256" key="15">
    <source>
        <dbReference type="ARBA" id="ARBA00023242"/>
    </source>
</evidence>
<evidence type="ECO:0000256" key="13">
    <source>
        <dbReference type="ARBA" id="ARBA00023015"/>
    </source>
</evidence>
<dbReference type="Pfam" id="PF00850">
    <property type="entry name" value="Hist_deacetyl"/>
    <property type="match status" value="1"/>
</dbReference>
<evidence type="ECO:0000256" key="19">
    <source>
        <dbReference type="ARBA" id="ARBA00049136"/>
    </source>
</evidence>
<protein>
    <recommendedName>
        <fullName evidence="16">Histone deacetylase 8</fullName>
        <ecNumber evidence="6">3.5.1.98</ecNumber>
    </recommendedName>
    <alternativeName>
        <fullName evidence="17">Protein deacetylase HDAC8</fullName>
    </alternativeName>
    <alternativeName>
        <fullName evidence="18">Protein decrotonylase HDAC8</fullName>
    </alternativeName>
</protein>
<keyword evidence="15" id="KW-0539">Nucleus</keyword>
<dbReference type="PIRSF" id="PIRSF037913">
    <property type="entry name" value="His_deacetylse_1"/>
    <property type="match status" value="1"/>
</dbReference>
<comment type="similarity">
    <text evidence="5">Belongs to the histone deacetylase family. HD type 1 subfamily.</text>
</comment>
<dbReference type="PANTHER" id="PTHR10625:SF14">
    <property type="entry name" value="HISTONE DEACETYLASE 8"/>
    <property type="match status" value="1"/>
</dbReference>
<proteinExistence type="inferred from homology"/>